<keyword evidence="3" id="KW-1185">Reference proteome</keyword>
<sequence>QGQVTTTNKSSKTKITRSTISSPMSSGPPSPVKMHMKSKSLTLRGSPKKFKPNLTVLQRACFQPLETKDIGSLRRQNEMGDPLQFCNQHCGRAEGEVSFVL</sequence>
<feature type="non-terminal residue" evidence="2">
    <location>
        <position position="101"/>
    </location>
</feature>
<evidence type="ECO:0000256" key="1">
    <source>
        <dbReference type="SAM" id="MobiDB-lite"/>
    </source>
</evidence>
<feature type="region of interest" description="Disordered" evidence="1">
    <location>
        <begin position="1"/>
        <end position="36"/>
    </location>
</feature>
<proteinExistence type="predicted"/>
<comment type="caution">
    <text evidence="2">The sequence shown here is derived from an EMBL/GenBank/DDBJ whole genome shotgun (WGS) entry which is preliminary data.</text>
</comment>
<feature type="compositionally biased region" description="Low complexity" evidence="1">
    <location>
        <begin position="1"/>
        <end position="10"/>
    </location>
</feature>
<gene>
    <name evidence="2" type="ORF">FCALED_LOCUS17035</name>
</gene>
<organism evidence="2 3">
    <name type="scientific">Funneliformis caledonium</name>
    <dbReference type="NCBI Taxonomy" id="1117310"/>
    <lineage>
        <taxon>Eukaryota</taxon>
        <taxon>Fungi</taxon>
        <taxon>Fungi incertae sedis</taxon>
        <taxon>Mucoromycota</taxon>
        <taxon>Glomeromycotina</taxon>
        <taxon>Glomeromycetes</taxon>
        <taxon>Glomerales</taxon>
        <taxon>Glomeraceae</taxon>
        <taxon>Funneliformis</taxon>
    </lineage>
</organism>
<feature type="non-terminal residue" evidence="2">
    <location>
        <position position="1"/>
    </location>
</feature>
<evidence type="ECO:0000313" key="3">
    <source>
        <dbReference type="Proteomes" id="UP000789570"/>
    </source>
</evidence>
<dbReference type="EMBL" id="CAJVPQ010023442">
    <property type="protein sequence ID" value="CAG8762769.1"/>
    <property type="molecule type" value="Genomic_DNA"/>
</dbReference>
<reference evidence="2" key="1">
    <citation type="submission" date="2021-06" db="EMBL/GenBank/DDBJ databases">
        <authorList>
            <person name="Kallberg Y."/>
            <person name="Tangrot J."/>
            <person name="Rosling A."/>
        </authorList>
    </citation>
    <scope>NUCLEOTIDE SEQUENCE</scope>
    <source>
        <strain evidence="2">UK204</strain>
    </source>
</reference>
<accession>A0A9N9NTK8</accession>
<protein>
    <submittedName>
        <fullName evidence="2">8046_t:CDS:1</fullName>
    </submittedName>
</protein>
<name>A0A9N9NTK8_9GLOM</name>
<dbReference type="Proteomes" id="UP000789570">
    <property type="component" value="Unassembled WGS sequence"/>
</dbReference>
<dbReference type="AlphaFoldDB" id="A0A9N9NTK8"/>
<evidence type="ECO:0000313" key="2">
    <source>
        <dbReference type="EMBL" id="CAG8762769.1"/>
    </source>
</evidence>
<feature type="compositionally biased region" description="Low complexity" evidence="1">
    <location>
        <begin position="16"/>
        <end position="25"/>
    </location>
</feature>